<evidence type="ECO:0000259" key="1">
    <source>
        <dbReference type="Pfam" id="PF12680"/>
    </source>
</evidence>
<dbReference type="Pfam" id="PF12680">
    <property type="entry name" value="SnoaL_2"/>
    <property type="match status" value="1"/>
</dbReference>
<reference evidence="2 3" key="1">
    <citation type="submission" date="2018-07" db="EMBL/GenBank/DDBJ databases">
        <title>Draft genome of the type strain Streptomyces armeniacus ATCC 15676.</title>
        <authorList>
            <person name="Labana P."/>
            <person name="Gosse J.T."/>
            <person name="Boddy C.N."/>
        </authorList>
    </citation>
    <scope>NUCLEOTIDE SEQUENCE [LARGE SCALE GENOMIC DNA]</scope>
    <source>
        <strain evidence="2 3">ATCC 15676</strain>
    </source>
</reference>
<keyword evidence="3" id="KW-1185">Reference proteome</keyword>
<feature type="domain" description="SnoaL-like" evidence="1">
    <location>
        <begin position="20"/>
        <end position="112"/>
    </location>
</feature>
<evidence type="ECO:0000313" key="3">
    <source>
        <dbReference type="Proteomes" id="UP000254425"/>
    </source>
</evidence>
<proteinExistence type="predicted"/>
<dbReference type="SUPFAM" id="SSF54427">
    <property type="entry name" value="NTF2-like"/>
    <property type="match status" value="1"/>
</dbReference>
<dbReference type="RefSeq" id="WP_208883646.1">
    <property type="nucleotide sequence ID" value="NZ_CP031320.1"/>
</dbReference>
<evidence type="ECO:0000313" key="2">
    <source>
        <dbReference type="EMBL" id="AXK36612.1"/>
    </source>
</evidence>
<accession>A0A345XY96</accession>
<dbReference type="KEGG" id="sarm:DVA86_32610"/>
<organism evidence="2 3">
    <name type="scientific">Streptomyces armeniacus</name>
    <dbReference type="NCBI Taxonomy" id="83291"/>
    <lineage>
        <taxon>Bacteria</taxon>
        <taxon>Bacillati</taxon>
        <taxon>Actinomycetota</taxon>
        <taxon>Actinomycetes</taxon>
        <taxon>Kitasatosporales</taxon>
        <taxon>Streptomycetaceae</taxon>
        <taxon>Streptomyces</taxon>
    </lineage>
</organism>
<dbReference type="InterPro" id="IPR032710">
    <property type="entry name" value="NTF2-like_dom_sf"/>
</dbReference>
<dbReference type="EMBL" id="CP031320">
    <property type="protein sequence ID" value="AXK36612.1"/>
    <property type="molecule type" value="Genomic_DNA"/>
</dbReference>
<name>A0A345XY96_9ACTN</name>
<dbReference type="Proteomes" id="UP000254425">
    <property type="component" value="Chromosome"/>
</dbReference>
<sequence length="126" mass="13822">MVQVSVTPDCGNAPKKLVLRDYVTALMTHDTDAVLSAVSDDVEWELVGRQTFRGRADFAAALDTALGDRAATLRLDTVLTHGDEGSVSSTVEFADDRRLRCCDVFKFSGHGKNAKIRRITSYWIGT</sequence>
<dbReference type="Gene3D" id="3.10.450.50">
    <property type="match status" value="1"/>
</dbReference>
<dbReference type="AlphaFoldDB" id="A0A345XY96"/>
<gene>
    <name evidence="2" type="ORF">DVA86_32610</name>
</gene>
<dbReference type="InterPro" id="IPR037401">
    <property type="entry name" value="SnoaL-like"/>
</dbReference>
<protein>
    <submittedName>
        <fullName evidence="2">Nuclear transport factor 2 family protein</fullName>
    </submittedName>
</protein>